<gene>
    <name evidence="2" type="ORF">NAV_LOCUS8615</name>
</gene>
<feature type="region of interest" description="Disordered" evidence="1">
    <location>
        <begin position="172"/>
        <end position="302"/>
    </location>
</feature>
<dbReference type="OrthoDB" id="5852675at2759"/>
<reference evidence="2 3" key="1">
    <citation type="submission" date="2018-08" db="EMBL/GenBank/DDBJ databases">
        <authorList>
            <person name="Laetsch R D."/>
            <person name="Stevens L."/>
            <person name="Kumar S."/>
            <person name="Blaxter L. M."/>
        </authorList>
    </citation>
    <scope>NUCLEOTIDE SEQUENCE [LARGE SCALE GENOMIC DNA]</scope>
</reference>
<accession>A0A498SY31</accession>
<evidence type="ECO:0000256" key="1">
    <source>
        <dbReference type="SAM" id="MobiDB-lite"/>
    </source>
</evidence>
<keyword evidence="3" id="KW-1185">Reference proteome</keyword>
<protein>
    <submittedName>
        <fullName evidence="2">Uncharacterized protein</fullName>
    </submittedName>
</protein>
<feature type="compositionally biased region" description="Low complexity" evidence="1">
    <location>
        <begin position="206"/>
        <end position="219"/>
    </location>
</feature>
<evidence type="ECO:0000313" key="3">
    <source>
        <dbReference type="Proteomes" id="UP000276991"/>
    </source>
</evidence>
<dbReference type="STRING" id="6277.A0A498SY31"/>
<dbReference type="EMBL" id="UPTC01002743">
    <property type="protein sequence ID" value="VBB33824.1"/>
    <property type="molecule type" value="Genomic_DNA"/>
</dbReference>
<dbReference type="AlphaFoldDB" id="A0A498SY31"/>
<dbReference type="Proteomes" id="UP000276991">
    <property type="component" value="Unassembled WGS sequence"/>
</dbReference>
<proteinExistence type="predicted"/>
<feature type="compositionally biased region" description="Low complexity" evidence="1">
    <location>
        <begin position="190"/>
        <end position="199"/>
    </location>
</feature>
<organism evidence="2 3">
    <name type="scientific">Acanthocheilonema viteae</name>
    <name type="common">Filarial nematode worm</name>
    <name type="synonym">Dipetalonema viteae</name>
    <dbReference type="NCBI Taxonomy" id="6277"/>
    <lineage>
        <taxon>Eukaryota</taxon>
        <taxon>Metazoa</taxon>
        <taxon>Ecdysozoa</taxon>
        <taxon>Nematoda</taxon>
        <taxon>Chromadorea</taxon>
        <taxon>Rhabditida</taxon>
        <taxon>Spirurina</taxon>
        <taxon>Spiruromorpha</taxon>
        <taxon>Filarioidea</taxon>
        <taxon>Onchocercidae</taxon>
        <taxon>Acanthocheilonema</taxon>
    </lineage>
</organism>
<feature type="compositionally biased region" description="Polar residues" evidence="1">
    <location>
        <begin position="229"/>
        <end position="290"/>
    </location>
</feature>
<evidence type="ECO:0000313" key="2">
    <source>
        <dbReference type="EMBL" id="VBB33824.1"/>
    </source>
</evidence>
<name>A0A498SY31_ACAVI</name>
<sequence length="321" mass="35772">MYDLIIYITLLLFINVSYTVSLICYTVHWDSYSSFTEKSHKCNDGEEFCASLYDRGAQNWYLRAIPLDRKCYSTAELRNRINCSMNEFKEGCFLDPRYNSYIRSAEKLPVCICKNSYCNTQEKIESVWLEQNLYRFHEFEDCNDKLNKEKLTTKSEMFSDATLFETKTTNGASKLNEKAKPGAGTSKLGTEATETTAETSQSNRALTTLTTTQSNTETESNADAESDSTEMTPKNLKTGSRNDAESGSTEMTPENLKTGSSDAESGSTEMTPENLKTGSSDAESGSTEMTPENLKTESRSDAASELTVLNVGTTEVIQETT</sequence>